<accession>A0A8J5W163</accession>
<feature type="region of interest" description="Disordered" evidence="1">
    <location>
        <begin position="67"/>
        <end position="109"/>
    </location>
</feature>
<comment type="caution">
    <text evidence="2">The sequence shown here is derived from an EMBL/GenBank/DDBJ whole genome shotgun (WGS) entry which is preliminary data.</text>
</comment>
<reference evidence="2" key="2">
    <citation type="submission" date="2021-02" db="EMBL/GenBank/DDBJ databases">
        <authorList>
            <person name="Kimball J.A."/>
            <person name="Haas M.W."/>
            <person name="Macchietto M."/>
            <person name="Kono T."/>
            <person name="Duquette J."/>
            <person name="Shao M."/>
        </authorList>
    </citation>
    <scope>NUCLEOTIDE SEQUENCE</scope>
    <source>
        <tissue evidence="2">Fresh leaf tissue</tissue>
    </source>
</reference>
<reference evidence="2" key="1">
    <citation type="journal article" date="2021" name="bioRxiv">
        <title>Whole Genome Assembly and Annotation of Northern Wild Rice, Zizania palustris L., Supports a Whole Genome Duplication in the Zizania Genus.</title>
        <authorList>
            <person name="Haas M."/>
            <person name="Kono T."/>
            <person name="Macchietto M."/>
            <person name="Millas R."/>
            <person name="McGilp L."/>
            <person name="Shao M."/>
            <person name="Duquette J."/>
            <person name="Hirsch C.N."/>
            <person name="Kimball J."/>
        </authorList>
    </citation>
    <scope>NUCLEOTIDE SEQUENCE</scope>
    <source>
        <tissue evidence="2">Fresh leaf tissue</tissue>
    </source>
</reference>
<gene>
    <name evidence="2" type="ORF">GUJ93_ZPchr0005g15532</name>
</gene>
<name>A0A8J5W163_ZIZPA</name>
<keyword evidence="3" id="KW-1185">Reference proteome</keyword>
<dbReference type="AlphaFoldDB" id="A0A8J5W163"/>
<protein>
    <submittedName>
        <fullName evidence="2">Uncharacterized protein</fullName>
    </submittedName>
</protein>
<evidence type="ECO:0000313" key="2">
    <source>
        <dbReference type="EMBL" id="KAG8068134.1"/>
    </source>
</evidence>
<dbReference type="Proteomes" id="UP000729402">
    <property type="component" value="Unassembled WGS sequence"/>
</dbReference>
<sequence length="109" mass="11881">MEREAADDRDDSAEEGEMVMEQSVGAIEPGDGMVDWIGEVEVTTWPTEVKAETRMMVEEMVGRDLAAVGAEDLGHDKGRRHDRPSSSEGDDTVVRGGEGRRSILMLSSS</sequence>
<proteinExistence type="predicted"/>
<evidence type="ECO:0000313" key="3">
    <source>
        <dbReference type="Proteomes" id="UP000729402"/>
    </source>
</evidence>
<evidence type="ECO:0000256" key="1">
    <source>
        <dbReference type="SAM" id="MobiDB-lite"/>
    </source>
</evidence>
<organism evidence="2 3">
    <name type="scientific">Zizania palustris</name>
    <name type="common">Northern wild rice</name>
    <dbReference type="NCBI Taxonomy" id="103762"/>
    <lineage>
        <taxon>Eukaryota</taxon>
        <taxon>Viridiplantae</taxon>
        <taxon>Streptophyta</taxon>
        <taxon>Embryophyta</taxon>
        <taxon>Tracheophyta</taxon>
        <taxon>Spermatophyta</taxon>
        <taxon>Magnoliopsida</taxon>
        <taxon>Liliopsida</taxon>
        <taxon>Poales</taxon>
        <taxon>Poaceae</taxon>
        <taxon>BOP clade</taxon>
        <taxon>Oryzoideae</taxon>
        <taxon>Oryzeae</taxon>
        <taxon>Zizaniinae</taxon>
        <taxon>Zizania</taxon>
    </lineage>
</organism>
<dbReference type="EMBL" id="JAAALK010000284">
    <property type="protein sequence ID" value="KAG8068134.1"/>
    <property type="molecule type" value="Genomic_DNA"/>
</dbReference>